<accession>A0A1G2U1E0</accession>
<comment type="caution">
    <text evidence="2">The sequence shown here is derived from an EMBL/GenBank/DDBJ whole genome shotgun (WGS) entry which is preliminary data.</text>
</comment>
<feature type="domain" description="Bacterial spore germination immunoglobulin-like" evidence="1">
    <location>
        <begin position="83"/>
        <end position="163"/>
    </location>
</feature>
<organism evidence="2 3">
    <name type="scientific">Candidatus Zambryskibacteria bacterium RIFCSPLOWO2_01_FULL_43_17</name>
    <dbReference type="NCBI Taxonomy" id="1802760"/>
    <lineage>
        <taxon>Bacteria</taxon>
        <taxon>Candidatus Zambryskiibacteriota</taxon>
    </lineage>
</organism>
<evidence type="ECO:0000313" key="3">
    <source>
        <dbReference type="Proteomes" id="UP000179283"/>
    </source>
</evidence>
<dbReference type="Pfam" id="PF10648">
    <property type="entry name" value="Gmad2"/>
    <property type="match status" value="1"/>
</dbReference>
<dbReference type="AlphaFoldDB" id="A0A1G2U1E0"/>
<gene>
    <name evidence="2" type="ORF">A2920_02585</name>
</gene>
<name>A0A1G2U1E0_9BACT</name>
<sequence length="178" mass="19472">MEDMKSTTKIVIVVIAVALAVLLYKAGTGVKTVSVTNFSECAARGNPVMESYPRRCQYGGQTFTEDIGNILDKMDLIRLNSVSPNSVVQSPLVVSGEARGYWYFEASFPVVLLDGNENEIAVGIAQAKGEWMTENFVPFEAMLTFTKPATTKGTLILKKDNPSGLPENEDELRIPVTF</sequence>
<reference evidence="2 3" key="1">
    <citation type="journal article" date="2016" name="Nat. Commun.">
        <title>Thousands of microbial genomes shed light on interconnected biogeochemical processes in an aquifer system.</title>
        <authorList>
            <person name="Anantharaman K."/>
            <person name="Brown C.T."/>
            <person name="Hug L.A."/>
            <person name="Sharon I."/>
            <person name="Castelle C.J."/>
            <person name="Probst A.J."/>
            <person name="Thomas B.C."/>
            <person name="Singh A."/>
            <person name="Wilkins M.J."/>
            <person name="Karaoz U."/>
            <person name="Brodie E.L."/>
            <person name="Williams K.H."/>
            <person name="Hubbard S.S."/>
            <person name="Banfield J.F."/>
        </authorList>
    </citation>
    <scope>NUCLEOTIDE SEQUENCE [LARGE SCALE GENOMIC DNA]</scope>
</reference>
<protein>
    <recommendedName>
        <fullName evidence="1">Bacterial spore germination immunoglobulin-like domain-containing protein</fullName>
    </recommendedName>
</protein>
<proteinExistence type="predicted"/>
<dbReference type="Proteomes" id="UP000179283">
    <property type="component" value="Unassembled WGS sequence"/>
</dbReference>
<evidence type="ECO:0000259" key="1">
    <source>
        <dbReference type="Pfam" id="PF10648"/>
    </source>
</evidence>
<dbReference type="InterPro" id="IPR018911">
    <property type="entry name" value="Gmad2_Ig-like_dom"/>
</dbReference>
<dbReference type="EMBL" id="MHWD01000025">
    <property type="protein sequence ID" value="OHB03229.1"/>
    <property type="molecule type" value="Genomic_DNA"/>
</dbReference>
<evidence type="ECO:0000313" key="2">
    <source>
        <dbReference type="EMBL" id="OHB03229.1"/>
    </source>
</evidence>